<evidence type="ECO:0000313" key="7">
    <source>
        <dbReference type="Proteomes" id="UP001305521"/>
    </source>
</evidence>
<sequence>MARRSLGRWLALLLLGGIGLAPSAPRAQTLTAVLEAEVVTLDPHFTTAYISRTFGYMVFDTLFGMDRSGTPRPQMVESWTTSPDGLTWRFTLREGLLWHDGTPVTAADCVASLRRWAPRSALGARLLAATASIEANDARSFTLTLKESYGLVLETLGTAASPGPFMLPERLARTPGTERITEIIGSGPFMYRREDHRPGDRMLLRRNPRYNSRPEPNDLFAGGKPVRIEALELRVVPDGLTAANAIQAGEVDYMQYAPFDLLPRLERDRRVRVLGFTGLDTFTGHYRTNAATGPFSDPAIRRVLLRLVDQAEVMAAFGLSSQYQRTCPAIFVCGGPYETAVGSEVARDPSIEAARAALRATSYNGEPVIVMVANDLEAARISSEVLANRMRQAGFNVDMQVMDWASLLARRTRRDGWHVFGVHAIGIDLQSPITNPFVAFTCSGIPASGYHCNERLTALFDAFTKAPDQAARMRLIEEMQRLIYSEVITLPWGQFAQPALHRANLRNLVPSAIPVFWNVEK</sequence>
<dbReference type="PANTHER" id="PTHR30290">
    <property type="entry name" value="PERIPLASMIC BINDING COMPONENT OF ABC TRANSPORTER"/>
    <property type="match status" value="1"/>
</dbReference>
<dbReference type="CDD" id="cd08502">
    <property type="entry name" value="PBP2_NikA_DppA_OppA_like_16"/>
    <property type="match status" value="1"/>
</dbReference>
<comment type="similarity">
    <text evidence="2">Belongs to the bacterial solute-binding protein 5 family.</text>
</comment>
<keyword evidence="3 4" id="KW-0732">Signal</keyword>
<dbReference type="RefSeq" id="WP_318649183.1">
    <property type="nucleotide sequence ID" value="NZ_CP137852.1"/>
</dbReference>
<accession>A0ABZ0PHX6</accession>
<gene>
    <name evidence="6" type="ORF">R9Z33_24400</name>
</gene>
<name>A0ABZ0PHX6_9PROT</name>
<dbReference type="PANTHER" id="PTHR30290:SF38">
    <property type="entry name" value="D,D-DIPEPTIDE-BINDING PERIPLASMIC PROTEIN DDPA-RELATED"/>
    <property type="match status" value="1"/>
</dbReference>
<dbReference type="Gene3D" id="3.10.105.10">
    <property type="entry name" value="Dipeptide-binding Protein, Domain 3"/>
    <property type="match status" value="1"/>
</dbReference>
<dbReference type="InterPro" id="IPR030678">
    <property type="entry name" value="Peptide/Ni-bd"/>
</dbReference>
<keyword evidence="7" id="KW-1185">Reference proteome</keyword>
<dbReference type="InterPro" id="IPR039424">
    <property type="entry name" value="SBP_5"/>
</dbReference>
<proteinExistence type="inferred from homology"/>
<dbReference type="Pfam" id="PF00496">
    <property type="entry name" value="SBP_bac_5"/>
    <property type="match status" value="1"/>
</dbReference>
<dbReference type="Proteomes" id="UP001305521">
    <property type="component" value="Chromosome"/>
</dbReference>
<evidence type="ECO:0000256" key="1">
    <source>
        <dbReference type="ARBA" id="ARBA00004418"/>
    </source>
</evidence>
<dbReference type="InterPro" id="IPR000914">
    <property type="entry name" value="SBP_5_dom"/>
</dbReference>
<evidence type="ECO:0000313" key="6">
    <source>
        <dbReference type="EMBL" id="WPB85217.1"/>
    </source>
</evidence>
<comment type="subcellular location">
    <subcellularLocation>
        <location evidence="1">Periplasm</location>
    </subcellularLocation>
</comment>
<feature type="domain" description="Solute-binding protein family 5" evidence="5">
    <location>
        <begin position="71"/>
        <end position="430"/>
    </location>
</feature>
<evidence type="ECO:0000259" key="5">
    <source>
        <dbReference type="Pfam" id="PF00496"/>
    </source>
</evidence>
<dbReference type="PIRSF" id="PIRSF002741">
    <property type="entry name" value="MppA"/>
    <property type="match status" value="1"/>
</dbReference>
<evidence type="ECO:0000256" key="3">
    <source>
        <dbReference type="ARBA" id="ARBA00022729"/>
    </source>
</evidence>
<organism evidence="6 7">
    <name type="scientific">Sediminicoccus rosea</name>
    <dbReference type="NCBI Taxonomy" id="1225128"/>
    <lineage>
        <taxon>Bacteria</taxon>
        <taxon>Pseudomonadati</taxon>
        <taxon>Pseudomonadota</taxon>
        <taxon>Alphaproteobacteria</taxon>
        <taxon>Acetobacterales</taxon>
        <taxon>Roseomonadaceae</taxon>
        <taxon>Sediminicoccus</taxon>
    </lineage>
</organism>
<protein>
    <submittedName>
        <fullName evidence="6">ABC transporter substrate-binding protein</fullName>
    </submittedName>
</protein>
<dbReference type="SUPFAM" id="SSF53850">
    <property type="entry name" value="Periplasmic binding protein-like II"/>
    <property type="match status" value="1"/>
</dbReference>
<feature type="chain" id="PRO_5047392314" evidence="4">
    <location>
        <begin position="28"/>
        <end position="521"/>
    </location>
</feature>
<feature type="signal peptide" evidence="4">
    <location>
        <begin position="1"/>
        <end position="27"/>
    </location>
</feature>
<evidence type="ECO:0000256" key="4">
    <source>
        <dbReference type="SAM" id="SignalP"/>
    </source>
</evidence>
<evidence type="ECO:0000256" key="2">
    <source>
        <dbReference type="ARBA" id="ARBA00005695"/>
    </source>
</evidence>
<dbReference type="EMBL" id="CP137852">
    <property type="protein sequence ID" value="WPB85217.1"/>
    <property type="molecule type" value="Genomic_DNA"/>
</dbReference>
<dbReference type="Gene3D" id="3.40.190.10">
    <property type="entry name" value="Periplasmic binding protein-like II"/>
    <property type="match status" value="1"/>
</dbReference>
<reference evidence="6 7" key="1">
    <citation type="submission" date="2023-11" db="EMBL/GenBank/DDBJ databases">
        <title>Arctic aerobic anoxygenic photoheterotroph Sediminicoccus rosea KRV36 adapts its photosynthesis to long days of polar summer.</title>
        <authorList>
            <person name="Tomasch J."/>
            <person name="Kopejtka K."/>
            <person name="Bily T."/>
            <person name="Gardiner A.T."/>
            <person name="Gardian Z."/>
            <person name="Shivaramu S."/>
            <person name="Koblizek M."/>
            <person name="Engelhardt F."/>
            <person name="Kaftan D."/>
        </authorList>
    </citation>
    <scope>NUCLEOTIDE SEQUENCE [LARGE SCALE GENOMIC DNA]</scope>
    <source>
        <strain evidence="6 7">R-30</strain>
    </source>
</reference>